<keyword evidence="2" id="KW-1185">Reference proteome</keyword>
<evidence type="ECO:0000313" key="1">
    <source>
        <dbReference type="EMBL" id="ATZ16153.1"/>
    </source>
</evidence>
<name>A0A2K8NU45_9MOLU</name>
<dbReference type="EMBL" id="CP024962">
    <property type="protein sequence ID" value="ATZ16153.1"/>
    <property type="molecule type" value="Genomic_DNA"/>
</dbReference>
<dbReference type="KEGG" id="efr:EFREU_v1c01260"/>
<dbReference type="Proteomes" id="UP000232222">
    <property type="component" value="Chromosome"/>
</dbReference>
<dbReference type="Gene3D" id="3.90.70.10">
    <property type="entry name" value="Cysteine proteinases"/>
    <property type="match status" value="1"/>
</dbReference>
<organism evidence="1 2">
    <name type="scientific">Entomoplasma freundtii</name>
    <dbReference type="NCBI Taxonomy" id="74700"/>
    <lineage>
        <taxon>Bacteria</taxon>
        <taxon>Bacillati</taxon>
        <taxon>Mycoplasmatota</taxon>
        <taxon>Mollicutes</taxon>
        <taxon>Entomoplasmatales</taxon>
        <taxon>Entomoplasmataceae</taxon>
        <taxon>Entomoplasma</taxon>
    </lineage>
</organism>
<reference evidence="1 2" key="1">
    <citation type="submission" date="2017-11" db="EMBL/GenBank/DDBJ databases">
        <title>Genome sequence of Entomoplasma freundtii BARC 318 (ATCC 51999).</title>
        <authorList>
            <person name="Lo W.-S."/>
            <person name="Gasparich G.E."/>
            <person name="Kuo C.-H."/>
        </authorList>
    </citation>
    <scope>NUCLEOTIDE SEQUENCE [LARGE SCALE GENOMIC DNA]</scope>
    <source>
        <strain evidence="1 2">BARC 318</strain>
    </source>
</reference>
<gene>
    <name evidence="1" type="ORF">EFREU_v1c01260</name>
</gene>
<accession>A0A2K8NU45</accession>
<proteinExistence type="predicted"/>
<dbReference type="AlphaFoldDB" id="A0A2K8NU45"/>
<evidence type="ECO:0000313" key="2">
    <source>
        <dbReference type="Proteomes" id="UP000232222"/>
    </source>
</evidence>
<sequence length="398" mass="44569">MKKILLALSTIFLGSLNINTVFSTSLTNPSISAQGPSVQENKVFLSVPSVTQLGSDYCVAASLVSIFRFWGWTENKSQSEIFQEARQVTNTPPSENGVSANKELGEYMNNFIDKATNKKARYNFDAYRVTFGISIDDIAAFSSYVWNSLSLNTPLLMGIHPTLGLGHAVVICGYEESVDNIWYDKYIFMDPADGLTYNIMAKDIHQSFKYGIKIYGHGNLLGLKQQVRITVDPFTKELKDISANNTSVYAGEIRLNLTKHTGISDFSYFTTAFSLINLPGFSSEIKKVNDDPDIKKPLGFYTDVFPKTNIDHWNSKNEVIHIFSEVIGCETIATWVSLWILIEREQNNDLTLYLGFYGGVKVTKNSYKTNEVSPNELKGRVKISSGETLILQRNLNIS</sequence>
<dbReference type="RefSeq" id="WP_100609113.1">
    <property type="nucleotide sequence ID" value="NZ_CP024962.1"/>
</dbReference>
<protein>
    <submittedName>
        <fullName evidence="1">Uncharacterized protein</fullName>
    </submittedName>
</protein>